<dbReference type="Gene3D" id="2.40.50.230">
    <property type="entry name" value="Gp5 N-terminal domain"/>
    <property type="match status" value="1"/>
</dbReference>
<sequence>RVGDEVIISYLENDIDKPYISSSLYNVSNPPLINPKGDEHKTSLSARTINNPISSLQSHNTQENNTSSLNNSGDSHTTQISLQESQDSWQSINNTTSTKEEINNKTDSNTPTSSLTSSHNYTIESGINELTLSNIKDKEQIYLHAQRDYDEIIEHN</sequence>
<feature type="compositionally biased region" description="Polar residues" evidence="1">
    <location>
        <begin position="105"/>
        <end position="119"/>
    </location>
</feature>
<feature type="non-terminal residue" evidence="2">
    <location>
        <position position="1"/>
    </location>
</feature>
<evidence type="ECO:0000313" key="2">
    <source>
        <dbReference type="EMBL" id="RDU58728.1"/>
    </source>
</evidence>
<feature type="non-terminal residue" evidence="2">
    <location>
        <position position="156"/>
    </location>
</feature>
<gene>
    <name evidence="2" type="ORF">CQA53_11975</name>
</gene>
<protein>
    <recommendedName>
        <fullName evidence="4">Type VI secretion system tip protein VgrG</fullName>
    </recommendedName>
</protein>
<evidence type="ECO:0000256" key="1">
    <source>
        <dbReference type="SAM" id="MobiDB-lite"/>
    </source>
</evidence>
<evidence type="ECO:0000313" key="3">
    <source>
        <dbReference type="Proteomes" id="UP000256379"/>
    </source>
</evidence>
<comment type="caution">
    <text evidence="2">The sequence shown here is derived from an EMBL/GenBank/DDBJ whole genome shotgun (WGS) entry which is preliminary data.</text>
</comment>
<keyword evidence="3" id="KW-1185">Reference proteome</keyword>
<dbReference type="Proteomes" id="UP000256379">
    <property type="component" value="Unassembled WGS sequence"/>
</dbReference>
<dbReference type="EMBL" id="NXLQ01000209">
    <property type="protein sequence ID" value="RDU58728.1"/>
    <property type="molecule type" value="Genomic_DNA"/>
</dbReference>
<evidence type="ECO:0008006" key="4">
    <source>
        <dbReference type="Google" id="ProtNLM"/>
    </source>
</evidence>
<dbReference type="AlphaFoldDB" id="A0A3D8I0R0"/>
<feature type="region of interest" description="Disordered" evidence="1">
    <location>
        <begin position="53"/>
        <end position="119"/>
    </location>
</feature>
<dbReference type="SUPFAM" id="SSF69349">
    <property type="entry name" value="Phage fibre proteins"/>
    <property type="match status" value="1"/>
</dbReference>
<accession>A0A3D8I0R0</accession>
<organism evidence="2 3">
    <name type="scientific">Helicobacter didelphidarum</name>
    <dbReference type="NCBI Taxonomy" id="2040648"/>
    <lineage>
        <taxon>Bacteria</taxon>
        <taxon>Pseudomonadati</taxon>
        <taxon>Campylobacterota</taxon>
        <taxon>Epsilonproteobacteria</taxon>
        <taxon>Campylobacterales</taxon>
        <taxon>Helicobacteraceae</taxon>
        <taxon>Helicobacter</taxon>
    </lineage>
</organism>
<reference evidence="2 3" key="1">
    <citation type="submission" date="2018-04" db="EMBL/GenBank/DDBJ databases">
        <title>Novel Campyloabacter and Helicobacter Species and Strains.</title>
        <authorList>
            <person name="Mannion A.J."/>
            <person name="Shen Z."/>
            <person name="Fox J.G."/>
        </authorList>
    </citation>
    <scope>NUCLEOTIDE SEQUENCE [LARGE SCALE GENOMIC DNA]</scope>
    <source>
        <strain evidence="2 3">MIT 17-337</strain>
    </source>
</reference>
<name>A0A3D8I0R0_9HELI</name>
<dbReference type="InterPro" id="IPR037026">
    <property type="entry name" value="Vgr_OB-fold_dom_sf"/>
</dbReference>
<feature type="compositionally biased region" description="Polar residues" evidence="1">
    <location>
        <begin position="53"/>
        <end position="97"/>
    </location>
</feature>
<proteinExistence type="predicted"/>